<evidence type="ECO:0000313" key="2">
    <source>
        <dbReference type="Proteomes" id="UP000053660"/>
    </source>
</evidence>
<organism evidence="1 2">
    <name type="scientific">Oesophagostomum dentatum</name>
    <name type="common">Nodular worm</name>
    <dbReference type="NCBI Taxonomy" id="61180"/>
    <lineage>
        <taxon>Eukaryota</taxon>
        <taxon>Metazoa</taxon>
        <taxon>Ecdysozoa</taxon>
        <taxon>Nematoda</taxon>
        <taxon>Chromadorea</taxon>
        <taxon>Rhabditida</taxon>
        <taxon>Rhabditina</taxon>
        <taxon>Rhabditomorpha</taxon>
        <taxon>Strongyloidea</taxon>
        <taxon>Strongylidae</taxon>
        <taxon>Oesophagostomum</taxon>
    </lineage>
</organism>
<dbReference type="GO" id="GO:0016020">
    <property type="term" value="C:membrane"/>
    <property type="evidence" value="ECO:0007669"/>
    <property type="project" value="TreeGrafter"/>
</dbReference>
<dbReference type="GO" id="GO:0055088">
    <property type="term" value="P:lipid homeostasis"/>
    <property type="evidence" value="ECO:0007669"/>
    <property type="project" value="TreeGrafter"/>
</dbReference>
<dbReference type="AlphaFoldDB" id="A0A0B1SL41"/>
<accession>A0A0B1SL41</accession>
<dbReference type="OrthoDB" id="197155at2759"/>
<dbReference type="GO" id="GO:0019433">
    <property type="term" value="P:triglyceride catabolic process"/>
    <property type="evidence" value="ECO:0007669"/>
    <property type="project" value="TreeGrafter"/>
</dbReference>
<protein>
    <recommendedName>
        <fullName evidence="3">PNPLA domain-containing protein</fullName>
    </recommendedName>
</protein>
<keyword evidence="2" id="KW-1185">Reference proteome</keyword>
<dbReference type="SUPFAM" id="SSF52151">
    <property type="entry name" value="FabD/lysophospholipase-like"/>
    <property type="match status" value="1"/>
</dbReference>
<gene>
    <name evidence="1" type="ORF">OESDEN_16058</name>
</gene>
<name>A0A0B1SL41_OESDE</name>
<dbReference type="PANTHER" id="PTHR12406:SF38">
    <property type="entry name" value="PNPLA DOMAIN-CONTAINING PROTEIN"/>
    <property type="match status" value="1"/>
</dbReference>
<dbReference type="InterPro" id="IPR016035">
    <property type="entry name" value="Acyl_Trfase/lysoPLipase"/>
</dbReference>
<dbReference type="PANTHER" id="PTHR12406">
    <property type="entry name" value="CALCIUM-INDEPENDENT PHOSPHOLIPASE A2 IPLA2 -RELATED"/>
    <property type="match status" value="1"/>
</dbReference>
<evidence type="ECO:0008006" key="3">
    <source>
        <dbReference type="Google" id="ProtNLM"/>
    </source>
</evidence>
<dbReference type="GO" id="GO:0004806">
    <property type="term" value="F:triacylglycerol lipase activity"/>
    <property type="evidence" value="ECO:0007669"/>
    <property type="project" value="TreeGrafter"/>
</dbReference>
<evidence type="ECO:0000313" key="1">
    <source>
        <dbReference type="EMBL" id="KHJ84232.1"/>
    </source>
</evidence>
<dbReference type="EMBL" id="KN569488">
    <property type="protein sequence ID" value="KHJ84232.1"/>
    <property type="molecule type" value="Genomic_DNA"/>
</dbReference>
<sequence length="153" mass="17550">MASCYIPLYSMGYGAQPPIVDGKACIDGGYTNNLPDFEDIRTITVSPFSGHAEISPRDETNFFDWKMTVANQIMNVSGDRNVRKLLICIYQLRFNLLPSFLFRSIFKISCVEHKHYFPPSRTVLQSYFDMGYKDTLKFLIKNDIVERPTGTEV</sequence>
<dbReference type="InterPro" id="IPR033562">
    <property type="entry name" value="PLPL"/>
</dbReference>
<dbReference type="GO" id="GO:0005737">
    <property type="term" value="C:cytoplasm"/>
    <property type="evidence" value="ECO:0007669"/>
    <property type="project" value="TreeGrafter"/>
</dbReference>
<dbReference type="Proteomes" id="UP000053660">
    <property type="component" value="Unassembled WGS sequence"/>
</dbReference>
<dbReference type="GO" id="GO:0005811">
    <property type="term" value="C:lipid droplet"/>
    <property type="evidence" value="ECO:0007669"/>
    <property type="project" value="TreeGrafter"/>
</dbReference>
<proteinExistence type="predicted"/>
<reference evidence="1 2" key="1">
    <citation type="submission" date="2014-03" db="EMBL/GenBank/DDBJ databases">
        <title>Draft genome of the hookworm Oesophagostomum dentatum.</title>
        <authorList>
            <person name="Mitreva M."/>
        </authorList>
    </citation>
    <scope>NUCLEOTIDE SEQUENCE [LARGE SCALE GENOMIC DNA]</scope>
    <source>
        <strain evidence="1 2">OD-Hann</strain>
    </source>
</reference>